<organism evidence="2 3">
    <name type="scientific">Calothrix parasitica NIES-267</name>
    <dbReference type="NCBI Taxonomy" id="1973488"/>
    <lineage>
        <taxon>Bacteria</taxon>
        <taxon>Bacillati</taxon>
        <taxon>Cyanobacteriota</taxon>
        <taxon>Cyanophyceae</taxon>
        <taxon>Nostocales</taxon>
        <taxon>Calotrichaceae</taxon>
        <taxon>Calothrix</taxon>
    </lineage>
</organism>
<feature type="transmembrane region" description="Helical" evidence="1">
    <location>
        <begin position="369"/>
        <end position="389"/>
    </location>
</feature>
<keyword evidence="1" id="KW-1133">Transmembrane helix</keyword>
<dbReference type="Proteomes" id="UP000218418">
    <property type="component" value="Chromosome"/>
</dbReference>
<evidence type="ECO:0000313" key="3">
    <source>
        <dbReference type="Proteomes" id="UP000218418"/>
    </source>
</evidence>
<evidence type="ECO:0000256" key="1">
    <source>
        <dbReference type="SAM" id="Phobius"/>
    </source>
</evidence>
<feature type="transmembrane region" description="Helical" evidence="1">
    <location>
        <begin position="473"/>
        <end position="491"/>
    </location>
</feature>
<reference evidence="2 3" key="1">
    <citation type="submission" date="2017-06" db="EMBL/GenBank/DDBJ databases">
        <title>Genome sequencing of cyanobaciteial culture collection at National Institute for Environmental Studies (NIES).</title>
        <authorList>
            <person name="Hirose Y."/>
            <person name="Shimura Y."/>
            <person name="Fujisawa T."/>
            <person name="Nakamura Y."/>
            <person name="Kawachi M."/>
        </authorList>
    </citation>
    <scope>NUCLEOTIDE SEQUENCE [LARGE SCALE GENOMIC DNA]</scope>
    <source>
        <strain evidence="2 3">NIES-267</strain>
    </source>
</reference>
<keyword evidence="3" id="KW-1185">Reference proteome</keyword>
<protein>
    <submittedName>
        <fullName evidence="2">Uncharacterized protein</fullName>
    </submittedName>
</protein>
<dbReference type="OrthoDB" id="6286374at2"/>
<feature type="transmembrane region" description="Helical" evidence="1">
    <location>
        <begin position="6"/>
        <end position="24"/>
    </location>
</feature>
<accession>A0A1Z4LIX5</accession>
<gene>
    <name evidence="2" type="ORF">NIES267_06650</name>
</gene>
<sequence>MNLPFILDIALGLVFTYLILSLLASEIQELIATLLQWRAAHLRKSIEILLAGGTRNSEEGKIIQLVNNIYSNPLVSNINQEAKGFFATLPRKATWAVSSLTRPLKIPRSGATKNDTIFGNGKHSGPSYIPADIYATTLMETLQIPDFSQKLSESRVEKFKNERLNEIQNILFALEGQVQGDEKFVNFLSLMYQEFAETQADFEQILWNYNQKKADLHTSISRMAESVDRYIHVFEIDMPESEYTAKALRKLKFSKQDTFASQERAITLGGLQPNVTEIVQLMKKGSKVYQEFSEAIKDKDNQTYESFEKLTSVLPQSITDNLTVLAHRTRTRINKTESGINVLKQEMESSFNSSMARASGVYKRNSKGVALLIGFIIAVIANADAFHMISRLSTDSALRNTIVSNAGQIVIRNQENLKYVDIATLKSQTEEALSDISLPIGWSQVNVKQQVGIIPSTNSNSGWLSFFRFARAIPGWIISGIAIAMGAPFWFDLISKVSKVRNTGNKP</sequence>
<keyword evidence="1" id="KW-0472">Membrane</keyword>
<evidence type="ECO:0000313" key="2">
    <source>
        <dbReference type="EMBL" id="BAY81190.1"/>
    </source>
</evidence>
<proteinExistence type="predicted"/>
<keyword evidence="1" id="KW-0812">Transmembrane</keyword>
<name>A0A1Z4LIX5_9CYAN</name>
<dbReference type="AlphaFoldDB" id="A0A1Z4LIX5"/>
<dbReference type="EMBL" id="AP018227">
    <property type="protein sequence ID" value="BAY81190.1"/>
    <property type="molecule type" value="Genomic_DNA"/>
</dbReference>